<sequence>MVTPLREPAEQVLESSRSLTDLIPWLMPLNDQIVLCKDGSLMAIFEYAPPDPDGQSPEASDGDADAAERGLMPMRREDVMLWFIARRRKDHSYPSGTFDNQTAQEVDDYYRESYKTKTHYGHKYYMAVLLSPEKRSGKMIDAFLYNMEQQRGVVRSVGRAVKSSIGFSAMEIAETARLEEQRLELETLISYFTASLPVKMRRVTGNTLWGLLNSFASASVDEHPVSLPESGVLLDGYLGEDTIDVERDHLLFEGHTTRKYVAALSIKNEPEAFPEETKPGMMDKIYAVDAEWTYCMALKMTSLLQARGVVQKFARFYRNTRKSVMTMLGETVSGSESAKINYDADVHEKDANAAMADFSSNPVAAYANITVLIQADSQKELERDVQRMTESIHENQFMTIRERMHLLSSWAGTLPGQWAIPVRWVFLTGGPIADMLPLHGIYQGAPSNAYLTKQRGSYHSTLAVMDTAQRTTFNFNFHVGDLGHTLLVGPSRSGKSVWVNFLLSQFHRYPNSRIIVFDKDRSCWITTHMHDGKYMGVNEPGGISMNPVKNLDSKSDTDWNWFKQFADQLLSVRDGPLTAEELTELGNAVERCRAIPDHLRTLSTLKDCFSGEHAGTLKGRLAPWIGNGVWSNFFNGTDDSIEFSRFTTLSVDDILDFKDAARAFLLYLFHRIEKSLDGAPTIIYLEEAWFALEDPVFSQKLKEWLKRLAKKNVIVVMATQSALDAADSTAFASILDNVPTMVFLPNKKANAFRKLYKDAFQLEDHQIDLLSKITQKMDYFVVQSGVPKLINCRFSTEVLARLRSDEAAKELFKHWMDSGNPDWKAHYVEAAKTLD</sequence>
<name>A0A060UUU7_9PROT</name>
<feature type="region of interest" description="Disordered" evidence="4">
    <location>
        <begin position="47"/>
        <end position="69"/>
    </location>
</feature>
<dbReference type="Proteomes" id="UP000193925">
    <property type="component" value="Chromosome AFERRI"/>
</dbReference>
<dbReference type="GO" id="GO:0005524">
    <property type="term" value="F:ATP binding"/>
    <property type="evidence" value="ECO:0007669"/>
    <property type="project" value="UniProtKB-KW"/>
</dbReference>
<keyword evidence="3" id="KW-0067">ATP-binding</keyword>
<dbReference type="InterPro" id="IPR051162">
    <property type="entry name" value="T4SS_component"/>
</dbReference>
<dbReference type="PANTHER" id="PTHR30121">
    <property type="entry name" value="UNCHARACTERIZED PROTEIN YJGR-RELATED"/>
    <property type="match status" value="1"/>
</dbReference>
<protein>
    <submittedName>
        <fullName evidence="6">Type IV secretory pathway VirB4 components-like protein</fullName>
    </submittedName>
</protein>
<comment type="similarity">
    <text evidence="1">Belongs to the TrbE/VirB4 family.</text>
</comment>
<dbReference type="PANTHER" id="PTHR30121:SF12">
    <property type="entry name" value="TYPE IV SECRETION SYSTEM PROTEIN CAGE"/>
    <property type="match status" value="1"/>
</dbReference>
<dbReference type="EMBL" id="LT841305">
    <property type="protein sequence ID" value="SMH64777.1"/>
    <property type="molecule type" value="Genomic_DNA"/>
</dbReference>
<gene>
    <name evidence="7" type="ORF">AFERRI_10811</name>
    <name evidence="6" type="ORF">AFERRI_80045</name>
</gene>
<dbReference type="InterPro" id="IPR027417">
    <property type="entry name" value="P-loop_NTPase"/>
</dbReference>
<accession>A0A060UUU7</accession>
<dbReference type="Gene3D" id="3.40.50.300">
    <property type="entry name" value="P-loop containing nucleotide triphosphate hydrolases"/>
    <property type="match status" value="1"/>
</dbReference>
<reference evidence="6" key="1">
    <citation type="submission" date="2014-03" db="EMBL/GenBank/DDBJ databases">
        <authorList>
            <person name="Genoscope - CEA"/>
        </authorList>
    </citation>
    <scope>NUCLEOTIDE SEQUENCE [LARGE SCALE GENOMIC DNA]</scope>
    <source>
        <strain evidence="6">CF27</strain>
    </source>
</reference>
<proteinExistence type="inferred from homology"/>
<dbReference type="Pfam" id="PF03135">
    <property type="entry name" value="CagE_TrbE_VirB"/>
    <property type="match status" value="1"/>
</dbReference>
<feature type="domain" description="CagE TrbE VirB component of type IV transporter system central" evidence="5">
    <location>
        <begin position="221"/>
        <end position="423"/>
    </location>
</feature>
<reference evidence="6" key="2">
    <citation type="submission" date="2014-07" db="EMBL/GenBank/DDBJ databases">
        <title>Initial genome analysis of the psychrotolerant acidophile Acidithiobacillus ferrivorans CF27: insights into iron and sulfur oxidation pathways and into biofilm formation.</title>
        <authorList>
            <person name="Talla E."/>
            <person name="Hedrich S."/>
            <person name="Mangenot S."/>
            <person name="Ji B."/>
            <person name="Johnson D.B."/>
            <person name="Barbe V."/>
            <person name="Bonnefoy V."/>
        </authorList>
    </citation>
    <scope>NUCLEOTIDE SEQUENCE [LARGE SCALE GENOMIC DNA]</scope>
    <source>
        <strain evidence="6">CF27</strain>
    </source>
</reference>
<dbReference type="SUPFAM" id="SSF52540">
    <property type="entry name" value="P-loop containing nucleoside triphosphate hydrolases"/>
    <property type="match status" value="1"/>
</dbReference>
<dbReference type="InterPro" id="IPR018145">
    <property type="entry name" value="CagE_TrbE_VirB_cntrl_dom"/>
</dbReference>
<dbReference type="EMBL" id="CCCS020000078">
    <property type="protein sequence ID" value="CDQ12096.1"/>
    <property type="molecule type" value="Genomic_DNA"/>
</dbReference>
<evidence type="ECO:0000313" key="6">
    <source>
        <dbReference type="EMBL" id="CDQ12096.1"/>
    </source>
</evidence>
<dbReference type="AlphaFoldDB" id="A0A060UUU7"/>
<keyword evidence="8" id="KW-1185">Reference proteome</keyword>
<evidence type="ECO:0000256" key="3">
    <source>
        <dbReference type="ARBA" id="ARBA00022840"/>
    </source>
</evidence>
<evidence type="ECO:0000259" key="5">
    <source>
        <dbReference type="Pfam" id="PF03135"/>
    </source>
</evidence>
<evidence type="ECO:0000256" key="2">
    <source>
        <dbReference type="ARBA" id="ARBA00022741"/>
    </source>
</evidence>
<evidence type="ECO:0000256" key="4">
    <source>
        <dbReference type="SAM" id="MobiDB-lite"/>
    </source>
</evidence>
<evidence type="ECO:0000313" key="7">
    <source>
        <dbReference type="EMBL" id="SMH64777.1"/>
    </source>
</evidence>
<keyword evidence="2" id="KW-0547">Nucleotide-binding</keyword>
<reference evidence="7 8" key="3">
    <citation type="submission" date="2017-03" db="EMBL/GenBank/DDBJ databases">
        <authorList>
            <person name="Regsiter A."/>
            <person name="William W."/>
        </authorList>
    </citation>
    <scope>NUCLEOTIDE SEQUENCE [LARGE SCALE GENOMIC DNA]</scope>
    <source>
        <strain evidence="7">PRJEB5721</strain>
    </source>
</reference>
<evidence type="ECO:0000256" key="1">
    <source>
        <dbReference type="ARBA" id="ARBA00006512"/>
    </source>
</evidence>
<organism evidence="6">
    <name type="scientific">Acidithiobacillus ferrivorans</name>
    <dbReference type="NCBI Taxonomy" id="160808"/>
    <lineage>
        <taxon>Bacteria</taxon>
        <taxon>Pseudomonadati</taxon>
        <taxon>Pseudomonadota</taxon>
        <taxon>Acidithiobacillia</taxon>
        <taxon>Acidithiobacillales</taxon>
        <taxon>Acidithiobacillaceae</taxon>
        <taxon>Acidithiobacillus</taxon>
    </lineage>
</organism>
<evidence type="ECO:0000313" key="8">
    <source>
        <dbReference type="Proteomes" id="UP000193925"/>
    </source>
</evidence>
<dbReference type="RefSeq" id="WP_035195522.1">
    <property type="nucleotide sequence ID" value="NZ_CCCS020000078.1"/>
</dbReference>